<comment type="caution">
    <text evidence="2">The sequence shown here is derived from an EMBL/GenBank/DDBJ whole genome shotgun (WGS) entry which is preliminary data.</text>
</comment>
<proteinExistence type="predicted"/>
<sequence>MAGVKGKSGGPRANSGGKRPGAGRPPKGPTILLLAKASDDPLEFLKSVWKDDTADGKLRVDAAKAALPFVHGRIGEQGKKGAKNAAAATATTGGRFAPTAPPPRTVQ</sequence>
<evidence type="ECO:0008006" key="4">
    <source>
        <dbReference type="Google" id="ProtNLM"/>
    </source>
</evidence>
<feature type="region of interest" description="Disordered" evidence="1">
    <location>
        <begin position="76"/>
        <end position="107"/>
    </location>
</feature>
<feature type="compositionally biased region" description="Low complexity" evidence="1">
    <location>
        <begin position="83"/>
        <end position="98"/>
    </location>
</feature>
<gene>
    <name evidence="2" type="ORF">CAL29_28125</name>
</gene>
<name>A0A261S474_9BORD</name>
<dbReference type="RefSeq" id="WP_094856148.1">
    <property type="nucleotide sequence ID" value="NZ_NEVM01000005.1"/>
</dbReference>
<evidence type="ECO:0000313" key="2">
    <source>
        <dbReference type="EMBL" id="OZI31742.1"/>
    </source>
</evidence>
<keyword evidence="3" id="KW-1185">Reference proteome</keyword>
<feature type="region of interest" description="Disordered" evidence="1">
    <location>
        <begin position="1"/>
        <end position="30"/>
    </location>
</feature>
<protein>
    <recommendedName>
        <fullName evidence="4">DUF5681 domain-containing protein</fullName>
    </recommendedName>
</protein>
<organism evidence="2 3">
    <name type="scientific">Bordetella genomosp. 10</name>
    <dbReference type="NCBI Taxonomy" id="1416804"/>
    <lineage>
        <taxon>Bacteria</taxon>
        <taxon>Pseudomonadati</taxon>
        <taxon>Pseudomonadota</taxon>
        <taxon>Betaproteobacteria</taxon>
        <taxon>Burkholderiales</taxon>
        <taxon>Alcaligenaceae</taxon>
        <taxon>Bordetella</taxon>
    </lineage>
</organism>
<dbReference type="Proteomes" id="UP000216020">
    <property type="component" value="Unassembled WGS sequence"/>
</dbReference>
<evidence type="ECO:0000313" key="3">
    <source>
        <dbReference type="Proteomes" id="UP000216020"/>
    </source>
</evidence>
<reference evidence="3" key="1">
    <citation type="submission" date="2017-05" db="EMBL/GenBank/DDBJ databases">
        <title>Complete and WGS of Bordetella genogroups.</title>
        <authorList>
            <person name="Spilker T."/>
            <person name="Lipuma J."/>
        </authorList>
    </citation>
    <scope>NUCLEOTIDE SEQUENCE [LARGE SCALE GENOMIC DNA]</scope>
    <source>
        <strain evidence="3">AU16122</strain>
    </source>
</reference>
<dbReference type="OrthoDB" id="8227562at2"/>
<dbReference type="AlphaFoldDB" id="A0A261S474"/>
<evidence type="ECO:0000256" key="1">
    <source>
        <dbReference type="SAM" id="MobiDB-lite"/>
    </source>
</evidence>
<dbReference type="EMBL" id="NEVM01000005">
    <property type="protein sequence ID" value="OZI31742.1"/>
    <property type="molecule type" value="Genomic_DNA"/>
</dbReference>
<accession>A0A261S474</accession>